<sequence>MVHAVMAFPYTRLFYAPAADAGAGMGATWDSGGLDFPGNRPEPGPWDFLYYSFTLQMTAQTSDIAVTTTDMRRVTLGHSVLSFFYNAVIVALAVNAGMALVQGG</sequence>
<reference evidence="3" key="1">
    <citation type="submission" date="2016-10" db="EMBL/GenBank/DDBJ databases">
        <authorList>
            <person name="Varghese N."/>
            <person name="Submissions S."/>
        </authorList>
    </citation>
    <scope>NUCLEOTIDE SEQUENCE [LARGE SCALE GENOMIC DNA]</scope>
    <source>
        <strain evidence="3">CGMCC 1.7655</strain>
    </source>
</reference>
<proteinExistence type="predicted"/>
<keyword evidence="3" id="KW-1185">Reference proteome</keyword>
<organism evidence="2 3">
    <name type="scientific">Paracoccus chinensis</name>
    <dbReference type="NCBI Taxonomy" id="525640"/>
    <lineage>
        <taxon>Bacteria</taxon>
        <taxon>Pseudomonadati</taxon>
        <taxon>Pseudomonadota</taxon>
        <taxon>Alphaproteobacteria</taxon>
        <taxon>Rhodobacterales</taxon>
        <taxon>Paracoccaceae</taxon>
        <taxon>Paracoccus</taxon>
    </lineage>
</organism>
<evidence type="ECO:0000313" key="2">
    <source>
        <dbReference type="EMBL" id="SDL07898.1"/>
    </source>
</evidence>
<keyword evidence="1" id="KW-1133">Transmembrane helix</keyword>
<dbReference type="Proteomes" id="UP000199555">
    <property type="component" value="Unassembled WGS sequence"/>
</dbReference>
<dbReference type="STRING" id="525640.SAMN04487971_10626"/>
<keyword evidence="1" id="KW-0812">Transmembrane</keyword>
<dbReference type="InterPro" id="IPR009781">
    <property type="entry name" value="DUF1345"/>
</dbReference>
<name>A0A1G9H4I0_9RHOB</name>
<gene>
    <name evidence="2" type="ORF">SAMN04487971_10626</name>
</gene>
<dbReference type="AlphaFoldDB" id="A0A1G9H4I0"/>
<dbReference type="EMBL" id="FNGE01000006">
    <property type="protein sequence ID" value="SDL07898.1"/>
    <property type="molecule type" value="Genomic_DNA"/>
</dbReference>
<keyword evidence="1" id="KW-0472">Membrane</keyword>
<protein>
    <recommendedName>
        <fullName evidence="4">DUF1345 domain-containing protein</fullName>
    </recommendedName>
</protein>
<evidence type="ECO:0008006" key="4">
    <source>
        <dbReference type="Google" id="ProtNLM"/>
    </source>
</evidence>
<dbReference type="Pfam" id="PF07077">
    <property type="entry name" value="DUF1345"/>
    <property type="match status" value="1"/>
</dbReference>
<dbReference type="RefSeq" id="WP_245688732.1">
    <property type="nucleotide sequence ID" value="NZ_FNGE01000006.1"/>
</dbReference>
<feature type="transmembrane region" description="Helical" evidence="1">
    <location>
        <begin position="80"/>
        <end position="101"/>
    </location>
</feature>
<accession>A0A1G9H4I0</accession>
<evidence type="ECO:0000313" key="3">
    <source>
        <dbReference type="Proteomes" id="UP000199555"/>
    </source>
</evidence>
<evidence type="ECO:0000256" key="1">
    <source>
        <dbReference type="SAM" id="Phobius"/>
    </source>
</evidence>